<reference evidence="1 2" key="1">
    <citation type="submission" date="2023-10" db="EMBL/GenBank/DDBJ databases">
        <title>Draft genome sequence of Xylaria bambusicola isolate GMP-LS, the root and basal stem rot pathogen of sugarcane in Indonesia.</title>
        <authorList>
            <person name="Selvaraj P."/>
            <person name="Muralishankar V."/>
            <person name="Muruganantham S."/>
            <person name="Sp S."/>
            <person name="Haryani S."/>
            <person name="Lau K.J.X."/>
            <person name="Naqvi N.I."/>
        </authorList>
    </citation>
    <scope>NUCLEOTIDE SEQUENCE [LARGE SCALE GENOMIC DNA]</scope>
    <source>
        <strain evidence="1">GMP-LS</strain>
    </source>
</reference>
<evidence type="ECO:0000313" key="1">
    <source>
        <dbReference type="EMBL" id="KAK5625324.1"/>
    </source>
</evidence>
<comment type="caution">
    <text evidence="1">The sequence shown here is derived from an EMBL/GenBank/DDBJ whole genome shotgun (WGS) entry which is preliminary data.</text>
</comment>
<evidence type="ECO:0000313" key="2">
    <source>
        <dbReference type="Proteomes" id="UP001305414"/>
    </source>
</evidence>
<name>A0AAN7UPU2_9PEZI</name>
<accession>A0AAN7UPU2</accession>
<sequence>MSATDDFEALDDILFTECRCHRKAPYLLMVPLDQNGEPVWNYPQHIYRAAICRNLQCGFFSPLGHCENGSPMSERYKLLESQYVVYQSQAAEQEGLRSISRSQIEHARINGDGNRIGNDHINLSFNVLQNHSIPTSMIINPSFWTLMENSAELSMLRNPSFATLLANSERLEQQRRWLLLTKWMFGV</sequence>
<proteinExistence type="predicted"/>
<dbReference type="AlphaFoldDB" id="A0AAN7UPU2"/>
<organism evidence="1 2">
    <name type="scientific">Xylaria bambusicola</name>
    <dbReference type="NCBI Taxonomy" id="326684"/>
    <lineage>
        <taxon>Eukaryota</taxon>
        <taxon>Fungi</taxon>
        <taxon>Dikarya</taxon>
        <taxon>Ascomycota</taxon>
        <taxon>Pezizomycotina</taxon>
        <taxon>Sordariomycetes</taxon>
        <taxon>Xylariomycetidae</taxon>
        <taxon>Xylariales</taxon>
        <taxon>Xylariaceae</taxon>
        <taxon>Xylaria</taxon>
    </lineage>
</organism>
<protein>
    <submittedName>
        <fullName evidence="1">Uncharacterized protein</fullName>
    </submittedName>
</protein>
<dbReference type="EMBL" id="JAWHQM010000002">
    <property type="protein sequence ID" value="KAK5625324.1"/>
    <property type="molecule type" value="Genomic_DNA"/>
</dbReference>
<keyword evidence="2" id="KW-1185">Reference proteome</keyword>
<dbReference type="Proteomes" id="UP001305414">
    <property type="component" value="Unassembled WGS sequence"/>
</dbReference>
<gene>
    <name evidence="1" type="ORF">RRF57_001040</name>
</gene>